<feature type="chain" id="PRO_5042862927" evidence="2">
    <location>
        <begin position="31"/>
        <end position="200"/>
    </location>
</feature>
<protein>
    <submittedName>
        <fullName evidence="3">Uncharacterized protein</fullName>
    </submittedName>
</protein>
<organism evidence="3 4">
    <name type="scientific">Corynebacterium pseudodiphtheriticum</name>
    <dbReference type="NCBI Taxonomy" id="37637"/>
    <lineage>
        <taxon>Bacteria</taxon>
        <taxon>Bacillati</taxon>
        <taxon>Actinomycetota</taxon>
        <taxon>Actinomycetes</taxon>
        <taxon>Mycobacteriales</taxon>
        <taxon>Corynebacteriaceae</taxon>
        <taxon>Corynebacterium</taxon>
    </lineage>
</organism>
<keyword evidence="2" id="KW-0732">Signal</keyword>
<feature type="signal peptide" evidence="2">
    <location>
        <begin position="1"/>
        <end position="30"/>
    </location>
</feature>
<comment type="caution">
    <text evidence="3">The sequence shown here is derived from an EMBL/GenBank/DDBJ whole genome shotgun (WGS) entry which is preliminary data.</text>
</comment>
<feature type="compositionally biased region" description="Low complexity" evidence="1">
    <location>
        <begin position="190"/>
        <end position="200"/>
    </location>
</feature>
<evidence type="ECO:0000313" key="4">
    <source>
        <dbReference type="Proteomes" id="UP001224412"/>
    </source>
</evidence>
<sequence length="200" mass="20924">MNNQRVFAAALVSVSLAIPAVASLATEAQAQPVASVQNEASDATKQVIVNPVKVGDTKLTGKVLLEAGRKSQYVSILFNDRAHQQTVLASRQEAFGSDLVSFEYAIPTLYQLRVGETITVGIAGKPETFQQIRVGEADAPAPGGAPEKMPDHKPGTEDGRRPAPGQSPEDAKPDEAPKPPQRPGLGNGGLLSSSSSNLFG</sequence>
<evidence type="ECO:0000256" key="1">
    <source>
        <dbReference type="SAM" id="MobiDB-lite"/>
    </source>
</evidence>
<feature type="compositionally biased region" description="Basic and acidic residues" evidence="1">
    <location>
        <begin position="148"/>
        <end position="161"/>
    </location>
</feature>
<accession>A0AAP4BQ51</accession>
<reference evidence="3" key="1">
    <citation type="submission" date="2023-05" db="EMBL/GenBank/DDBJ databases">
        <title>Metabolic capabilities are highly conserved among human nasal-associated Corynebacterium species in pangenomic analyses.</title>
        <authorList>
            <person name="Tran T.H."/>
            <person name="Roberts A.Q."/>
            <person name="Escapa I.F."/>
            <person name="Gao W."/>
            <person name="Conlan S."/>
            <person name="Kong H."/>
            <person name="Segre J.A."/>
            <person name="Kelly M.S."/>
            <person name="Lemon K.P."/>
        </authorList>
    </citation>
    <scope>NUCLEOTIDE SEQUENCE</scope>
    <source>
        <strain evidence="3">KPL2773</strain>
    </source>
</reference>
<dbReference type="RefSeq" id="WP_021352262.1">
    <property type="nucleotide sequence ID" value="NZ_JAQPSQ010000001.1"/>
</dbReference>
<dbReference type="EMBL" id="JASNVH010000010">
    <property type="protein sequence ID" value="MDK4307323.1"/>
    <property type="molecule type" value="Genomic_DNA"/>
</dbReference>
<proteinExistence type="predicted"/>
<evidence type="ECO:0000256" key="2">
    <source>
        <dbReference type="SAM" id="SignalP"/>
    </source>
</evidence>
<dbReference type="AlphaFoldDB" id="A0AAP4BQ51"/>
<feature type="compositionally biased region" description="Low complexity" evidence="1">
    <location>
        <begin position="137"/>
        <end position="147"/>
    </location>
</feature>
<gene>
    <name evidence="3" type="ORF">QPX42_07190</name>
</gene>
<dbReference type="Proteomes" id="UP001224412">
    <property type="component" value="Unassembled WGS sequence"/>
</dbReference>
<name>A0AAP4BQ51_9CORY</name>
<feature type="region of interest" description="Disordered" evidence="1">
    <location>
        <begin position="137"/>
        <end position="200"/>
    </location>
</feature>
<evidence type="ECO:0000313" key="3">
    <source>
        <dbReference type="EMBL" id="MDK4307323.1"/>
    </source>
</evidence>